<dbReference type="EMBL" id="JAICBX010000004">
    <property type="protein sequence ID" value="MBW8639593.1"/>
    <property type="molecule type" value="Genomic_DNA"/>
</dbReference>
<evidence type="ECO:0000256" key="2">
    <source>
        <dbReference type="ARBA" id="ARBA00006763"/>
    </source>
</evidence>
<keyword evidence="5" id="KW-1185">Reference proteome</keyword>
<evidence type="ECO:0000313" key="4">
    <source>
        <dbReference type="EMBL" id="MBW8639593.1"/>
    </source>
</evidence>
<keyword evidence="3" id="KW-0203">Cytokinin biosynthesis</keyword>
<dbReference type="GO" id="GO:0008714">
    <property type="term" value="F:AMP nucleosidase activity"/>
    <property type="evidence" value="ECO:0007669"/>
    <property type="project" value="UniProtKB-EC"/>
</dbReference>
<gene>
    <name evidence="4" type="ORF">K1W69_20540</name>
</gene>
<dbReference type="Gene3D" id="3.40.50.450">
    <property type="match status" value="1"/>
</dbReference>
<name>A0AAE3D3F0_9HYPH</name>
<dbReference type="PANTHER" id="PTHR31223">
    <property type="entry name" value="LOG FAMILY PROTEIN YJL055W"/>
    <property type="match status" value="1"/>
</dbReference>
<comment type="similarity">
    <text evidence="2 3">Belongs to the LOG family.</text>
</comment>
<dbReference type="PANTHER" id="PTHR31223:SF70">
    <property type="entry name" value="LOG FAMILY PROTEIN YJL055W"/>
    <property type="match status" value="1"/>
</dbReference>
<dbReference type="InterPro" id="IPR031100">
    <property type="entry name" value="LOG_fam"/>
</dbReference>
<evidence type="ECO:0000256" key="3">
    <source>
        <dbReference type="RuleBase" id="RU363015"/>
    </source>
</evidence>
<evidence type="ECO:0000256" key="1">
    <source>
        <dbReference type="ARBA" id="ARBA00000274"/>
    </source>
</evidence>
<organism evidence="4 5">
    <name type="scientific">Flavimaribacter sediminis</name>
    <dbReference type="NCBI Taxonomy" id="2865987"/>
    <lineage>
        <taxon>Bacteria</taxon>
        <taxon>Pseudomonadati</taxon>
        <taxon>Pseudomonadota</taxon>
        <taxon>Alphaproteobacteria</taxon>
        <taxon>Hyphomicrobiales</taxon>
        <taxon>Rhizobiaceae</taxon>
        <taxon>Flavimaribacter</taxon>
    </lineage>
</organism>
<sequence>MSRNRTICVYCGSRNGQNPNYEAAARKLGLDMAAKDIGLVFGAGTYGIMGAVADAVVAGGGRVTGVIPDFLKNKEANEADLKQFDELIVTGDMHERKHIMFRKSGAFVALPGGIGTLEEIIEIMTWAQLGRHNLPMVLANIDGFWDPLLKLIEHMAGEGFLHTSHLVKPLVIDNAADIVDAVLAAWEGIDRNGGDAEIIEKL</sequence>
<protein>
    <recommendedName>
        <fullName evidence="3">Cytokinin riboside 5'-monophosphate phosphoribohydrolase</fullName>
        <ecNumber evidence="3">3.2.2.n1</ecNumber>
    </recommendedName>
</protein>
<dbReference type="NCBIfam" id="TIGR00730">
    <property type="entry name" value="Rossman fold protein, TIGR00730 family"/>
    <property type="match status" value="1"/>
</dbReference>
<dbReference type="AlphaFoldDB" id="A0AAE3D3F0"/>
<dbReference type="GO" id="GO:0009691">
    <property type="term" value="P:cytokinin biosynthetic process"/>
    <property type="evidence" value="ECO:0007669"/>
    <property type="project" value="UniProtKB-UniRule"/>
</dbReference>
<dbReference type="Pfam" id="PF03641">
    <property type="entry name" value="Lysine_decarbox"/>
    <property type="match status" value="1"/>
</dbReference>
<comment type="caution">
    <text evidence="4">The sequence shown here is derived from an EMBL/GenBank/DDBJ whole genome shotgun (WGS) entry which is preliminary data.</text>
</comment>
<evidence type="ECO:0000313" key="5">
    <source>
        <dbReference type="Proteomes" id="UP001196509"/>
    </source>
</evidence>
<proteinExistence type="inferred from homology"/>
<comment type="catalytic activity">
    <reaction evidence="1">
        <text>AMP + H2O = D-ribose 5-phosphate + adenine</text>
        <dbReference type="Rhea" id="RHEA:20129"/>
        <dbReference type="ChEBI" id="CHEBI:15377"/>
        <dbReference type="ChEBI" id="CHEBI:16708"/>
        <dbReference type="ChEBI" id="CHEBI:78346"/>
        <dbReference type="ChEBI" id="CHEBI:456215"/>
        <dbReference type="EC" id="3.2.2.4"/>
    </reaction>
</comment>
<dbReference type="SUPFAM" id="SSF102405">
    <property type="entry name" value="MCP/YpsA-like"/>
    <property type="match status" value="1"/>
</dbReference>
<dbReference type="EC" id="3.2.2.n1" evidence="3"/>
<reference evidence="4" key="1">
    <citation type="submission" date="2021-08" db="EMBL/GenBank/DDBJ databases">
        <title>Hoeflea bacterium WL0058 sp. nov., isolated from the sediment.</title>
        <authorList>
            <person name="Wang L."/>
            <person name="Zhang D."/>
        </authorList>
    </citation>
    <scope>NUCLEOTIDE SEQUENCE</scope>
    <source>
        <strain evidence="4">WL0058</strain>
    </source>
</reference>
<dbReference type="RefSeq" id="WP_220230313.1">
    <property type="nucleotide sequence ID" value="NZ_JAICBX010000004.1"/>
</dbReference>
<keyword evidence="3" id="KW-0378">Hydrolase</keyword>
<dbReference type="InterPro" id="IPR005269">
    <property type="entry name" value="LOG"/>
</dbReference>
<dbReference type="GO" id="GO:0005829">
    <property type="term" value="C:cytosol"/>
    <property type="evidence" value="ECO:0007669"/>
    <property type="project" value="TreeGrafter"/>
</dbReference>
<accession>A0AAE3D3F0</accession>
<dbReference type="Proteomes" id="UP001196509">
    <property type="component" value="Unassembled WGS sequence"/>
</dbReference>